<sequence length="127" mass="14583">MDKMHLRNVLILSPRCFPDMNESSVTTTVLPTFPHLPEEPKGGERSVQCRVGIRLPNGQRFQKNFLKTDKIHLLWSFSYSHLEESERKKPVRLTHAIPGESKTLEYESNLTLEQSDVASSMISATWE</sequence>
<dbReference type="PANTHER" id="PTHR23322:SF6">
    <property type="entry name" value="UBX DOMAIN-CONTAINING PROTEIN 7"/>
    <property type="match status" value="1"/>
</dbReference>
<dbReference type="GO" id="GO:0005634">
    <property type="term" value="C:nucleus"/>
    <property type="evidence" value="ECO:0007669"/>
    <property type="project" value="TreeGrafter"/>
</dbReference>
<accession>A0A8S9K5T9</accession>
<reference evidence="3" key="1">
    <citation type="submission" date="2019-12" db="EMBL/GenBank/DDBJ databases">
        <title>Genome sequencing and annotation of Brassica cretica.</title>
        <authorList>
            <person name="Studholme D.J."/>
            <person name="Sarris P.F."/>
        </authorList>
    </citation>
    <scope>NUCLEOTIDE SEQUENCE</scope>
    <source>
        <strain evidence="3">PFS-102/07</strain>
        <tissue evidence="3">Leaf</tissue>
    </source>
</reference>
<dbReference type="SUPFAM" id="SSF54236">
    <property type="entry name" value="Ubiquitin-like"/>
    <property type="match status" value="1"/>
</dbReference>
<dbReference type="PANTHER" id="PTHR23322">
    <property type="entry name" value="FAS-ASSOCIATED PROTEIN"/>
    <property type="match status" value="1"/>
</dbReference>
<dbReference type="GO" id="GO:0043161">
    <property type="term" value="P:proteasome-mediated ubiquitin-dependent protein catabolic process"/>
    <property type="evidence" value="ECO:0007669"/>
    <property type="project" value="TreeGrafter"/>
</dbReference>
<keyword evidence="1" id="KW-0833">Ubl conjugation pathway</keyword>
<evidence type="ECO:0000313" key="3">
    <source>
        <dbReference type="EMBL" id="KAF2589492.1"/>
    </source>
</evidence>
<gene>
    <name evidence="3" type="ORF">F2Q70_00041694</name>
</gene>
<dbReference type="CDD" id="cd01767">
    <property type="entry name" value="UBX"/>
    <property type="match status" value="1"/>
</dbReference>
<name>A0A8S9K5T9_BRACR</name>
<dbReference type="InterPro" id="IPR029071">
    <property type="entry name" value="Ubiquitin-like_domsf"/>
</dbReference>
<feature type="domain" description="UBX" evidence="2">
    <location>
        <begin position="44"/>
        <end position="125"/>
    </location>
</feature>
<dbReference type="InterPro" id="IPR001012">
    <property type="entry name" value="UBX_dom"/>
</dbReference>
<dbReference type="AlphaFoldDB" id="A0A8S9K5T9"/>
<organism evidence="3">
    <name type="scientific">Brassica cretica</name>
    <name type="common">Mustard</name>
    <dbReference type="NCBI Taxonomy" id="69181"/>
    <lineage>
        <taxon>Eukaryota</taxon>
        <taxon>Viridiplantae</taxon>
        <taxon>Streptophyta</taxon>
        <taxon>Embryophyta</taxon>
        <taxon>Tracheophyta</taxon>
        <taxon>Spermatophyta</taxon>
        <taxon>Magnoliopsida</taxon>
        <taxon>eudicotyledons</taxon>
        <taxon>Gunneridae</taxon>
        <taxon>Pentapetalae</taxon>
        <taxon>rosids</taxon>
        <taxon>malvids</taxon>
        <taxon>Brassicales</taxon>
        <taxon>Brassicaceae</taxon>
        <taxon>Brassiceae</taxon>
        <taxon>Brassica</taxon>
    </lineage>
</organism>
<dbReference type="PROSITE" id="PS50033">
    <property type="entry name" value="UBX"/>
    <property type="match status" value="1"/>
</dbReference>
<dbReference type="Pfam" id="PF00789">
    <property type="entry name" value="UBX"/>
    <property type="match status" value="1"/>
</dbReference>
<protein>
    <recommendedName>
        <fullName evidence="2">UBX domain-containing protein</fullName>
    </recommendedName>
</protein>
<dbReference type="Gene3D" id="3.10.20.90">
    <property type="entry name" value="Phosphatidylinositol 3-kinase Catalytic Subunit, Chain A, domain 1"/>
    <property type="match status" value="1"/>
</dbReference>
<dbReference type="InterPro" id="IPR050730">
    <property type="entry name" value="UBX_domain-protein"/>
</dbReference>
<dbReference type="EMBL" id="QGKY02000190">
    <property type="protein sequence ID" value="KAF2589492.1"/>
    <property type="molecule type" value="Genomic_DNA"/>
</dbReference>
<evidence type="ECO:0000259" key="2">
    <source>
        <dbReference type="PROSITE" id="PS50033"/>
    </source>
</evidence>
<evidence type="ECO:0000256" key="1">
    <source>
        <dbReference type="ARBA" id="ARBA00022786"/>
    </source>
</evidence>
<comment type="caution">
    <text evidence="3">The sequence shown here is derived from an EMBL/GenBank/DDBJ whole genome shotgun (WGS) entry which is preliminary data.</text>
</comment>
<dbReference type="GO" id="GO:0043130">
    <property type="term" value="F:ubiquitin binding"/>
    <property type="evidence" value="ECO:0007669"/>
    <property type="project" value="TreeGrafter"/>
</dbReference>
<proteinExistence type="predicted"/>